<dbReference type="AlphaFoldDB" id="A0AAD5Q820"/>
<evidence type="ECO:0000256" key="1">
    <source>
        <dbReference type="ARBA" id="ARBA00022614"/>
    </source>
</evidence>
<name>A0AAD5Q820_PYTIN</name>
<comment type="caution">
    <text evidence="3">The sequence shown here is derived from an EMBL/GenBank/DDBJ whole genome shotgun (WGS) entry which is preliminary data.</text>
</comment>
<dbReference type="PANTHER" id="PTHR48051:SF1">
    <property type="entry name" value="RAS SUPPRESSOR PROTEIN 1"/>
    <property type="match status" value="1"/>
</dbReference>
<dbReference type="InterPro" id="IPR050216">
    <property type="entry name" value="LRR_domain-containing"/>
</dbReference>
<dbReference type="Pfam" id="PF13855">
    <property type="entry name" value="LRR_8"/>
    <property type="match status" value="1"/>
</dbReference>
<dbReference type="SMART" id="SM00364">
    <property type="entry name" value="LRR_BAC"/>
    <property type="match status" value="4"/>
</dbReference>
<dbReference type="Proteomes" id="UP001209570">
    <property type="component" value="Unassembled WGS sequence"/>
</dbReference>
<dbReference type="PANTHER" id="PTHR48051">
    <property type="match status" value="1"/>
</dbReference>
<dbReference type="InterPro" id="IPR001611">
    <property type="entry name" value="Leu-rich_rpt"/>
</dbReference>
<dbReference type="PROSITE" id="PS51450">
    <property type="entry name" value="LRR"/>
    <property type="match status" value="1"/>
</dbReference>
<reference evidence="3" key="1">
    <citation type="submission" date="2021-12" db="EMBL/GenBank/DDBJ databases">
        <title>Prjna785345.</title>
        <authorList>
            <person name="Rujirawat T."/>
            <person name="Krajaejun T."/>
        </authorList>
    </citation>
    <scope>NUCLEOTIDE SEQUENCE</scope>
    <source>
        <strain evidence="3">Pi057C3</strain>
    </source>
</reference>
<dbReference type="InterPro" id="IPR003591">
    <property type="entry name" value="Leu-rich_rpt_typical-subtyp"/>
</dbReference>
<evidence type="ECO:0000313" key="3">
    <source>
        <dbReference type="EMBL" id="KAJ0403281.1"/>
    </source>
</evidence>
<dbReference type="InterPro" id="IPR025875">
    <property type="entry name" value="Leu-rich_rpt_4"/>
</dbReference>
<accession>A0AAD5Q820</accession>
<dbReference type="Gene3D" id="3.80.10.10">
    <property type="entry name" value="Ribonuclease Inhibitor"/>
    <property type="match status" value="1"/>
</dbReference>
<keyword evidence="4" id="KW-1185">Reference proteome</keyword>
<keyword evidence="1" id="KW-0433">Leucine-rich repeat</keyword>
<dbReference type="InterPro" id="IPR032675">
    <property type="entry name" value="LRR_dom_sf"/>
</dbReference>
<dbReference type="GO" id="GO:0005737">
    <property type="term" value="C:cytoplasm"/>
    <property type="evidence" value="ECO:0007669"/>
    <property type="project" value="TreeGrafter"/>
</dbReference>
<proteinExistence type="predicted"/>
<gene>
    <name evidence="3" type="ORF">P43SY_007585</name>
</gene>
<dbReference type="SMART" id="SM00369">
    <property type="entry name" value="LRR_TYP"/>
    <property type="match status" value="4"/>
</dbReference>
<organism evidence="3 4">
    <name type="scientific">Pythium insidiosum</name>
    <name type="common">Pythiosis disease agent</name>
    <dbReference type="NCBI Taxonomy" id="114742"/>
    <lineage>
        <taxon>Eukaryota</taxon>
        <taxon>Sar</taxon>
        <taxon>Stramenopiles</taxon>
        <taxon>Oomycota</taxon>
        <taxon>Peronosporomycetes</taxon>
        <taxon>Pythiales</taxon>
        <taxon>Pythiaceae</taxon>
        <taxon>Pythium</taxon>
    </lineage>
</organism>
<dbReference type="EMBL" id="JAKCXM010000085">
    <property type="protein sequence ID" value="KAJ0403281.1"/>
    <property type="molecule type" value="Genomic_DNA"/>
</dbReference>
<dbReference type="Pfam" id="PF12799">
    <property type="entry name" value="LRR_4"/>
    <property type="match status" value="1"/>
</dbReference>
<dbReference type="SUPFAM" id="SSF52075">
    <property type="entry name" value="Outer arm dynein light chain 1"/>
    <property type="match status" value="1"/>
</dbReference>
<evidence type="ECO:0000313" key="4">
    <source>
        <dbReference type="Proteomes" id="UP001209570"/>
    </source>
</evidence>
<protein>
    <submittedName>
        <fullName evidence="3">Uncharacterized protein</fullName>
    </submittedName>
</protein>
<dbReference type="PRINTS" id="PR00019">
    <property type="entry name" value="LEURICHRPT"/>
</dbReference>
<keyword evidence="2" id="KW-0677">Repeat</keyword>
<evidence type="ECO:0000256" key="2">
    <source>
        <dbReference type="ARBA" id="ARBA00022737"/>
    </source>
</evidence>
<sequence>MLEMTRPAALVATSLRDVARGQRVARLLLPQSQDLICKNLMCEHVGSSCACKLALVLERVPELEEMDLSRNQLRFLPDATFALTRLRRLNVAGNLLETLSPGITRLQQLEVLNLAHNRLTDVPVDELLSSLPRLRELDVSGNPLPESARERLRRWKDVQVTMDDS</sequence>